<feature type="transmembrane region" description="Helical" evidence="1">
    <location>
        <begin position="189"/>
        <end position="211"/>
    </location>
</feature>
<keyword evidence="1" id="KW-0812">Transmembrane</keyword>
<dbReference type="Proteomes" id="UP000758603">
    <property type="component" value="Unassembled WGS sequence"/>
</dbReference>
<name>A0A9P8U8T7_9PEZI</name>
<evidence type="ECO:0000256" key="1">
    <source>
        <dbReference type="SAM" id="Phobius"/>
    </source>
</evidence>
<organism evidence="2 3">
    <name type="scientific">Truncatella angustata</name>
    <dbReference type="NCBI Taxonomy" id="152316"/>
    <lineage>
        <taxon>Eukaryota</taxon>
        <taxon>Fungi</taxon>
        <taxon>Dikarya</taxon>
        <taxon>Ascomycota</taxon>
        <taxon>Pezizomycotina</taxon>
        <taxon>Sordariomycetes</taxon>
        <taxon>Xylariomycetidae</taxon>
        <taxon>Amphisphaeriales</taxon>
        <taxon>Sporocadaceae</taxon>
        <taxon>Truncatella</taxon>
    </lineage>
</organism>
<reference evidence="2" key="1">
    <citation type="journal article" date="2021" name="Nat. Commun.">
        <title>Genetic determinants of endophytism in the Arabidopsis root mycobiome.</title>
        <authorList>
            <person name="Mesny F."/>
            <person name="Miyauchi S."/>
            <person name="Thiergart T."/>
            <person name="Pickel B."/>
            <person name="Atanasova L."/>
            <person name="Karlsson M."/>
            <person name="Huettel B."/>
            <person name="Barry K.W."/>
            <person name="Haridas S."/>
            <person name="Chen C."/>
            <person name="Bauer D."/>
            <person name="Andreopoulos W."/>
            <person name="Pangilinan J."/>
            <person name="LaButti K."/>
            <person name="Riley R."/>
            <person name="Lipzen A."/>
            <person name="Clum A."/>
            <person name="Drula E."/>
            <person name="Henrissat B."/>
            <person name="Kohler A."/>
            <person name="Grigoriev I.V."/>
            <person name="Martin F.M."/>
            <person name="Hacquard S."/>
        </authorList>
    </citation>
    <scope>NUCLEOTIDE SEQUENCE</scope>
    <source>
        <strain evidence="2">MPI-SDFR-AT-0073</strain>
    </source>
</reference>
<evidence type="ECO:0000313" key="3">
    <source>
        <dbReference type="Proteomes" id="UP000758603"/>
    </source>
</evidence>
<dbReference type="EMBL" id="JAGPXC010000011">
    <property type="protein sequence ID" value="KAH6645544.1"/>
    <property type="molecule type" value="Genomic_DNA"/>
</dbReference>
<keyword evidence="1" id="KW-0472">Membrane</keyword>
<dbReference type="AlphaFoldDB" id="A0A9P8U8T7"/>
<feature type="transmembrane region" description="Helical" evidence="1">
    <location>
        <begin position="44"/>
        <end position="63"/>
    </location>
</feature>
<sequence>MIKVHFPAAYYQVYRISLPCFHCGLFCHSPSTQMEWSIDKAQRIDAFIAYAIVVAFLTTYCVLKRQYVFYTSDHFRIWILLSVTCILWLIGILGLGLFLATYPDFAITAFAVTPVLQGSSVLSICCTSNSFPLIARINTDMFAACRGSVLPLVYMGKIGRGNPDLMAVTPHESFYLLGMPRNPNFCCRLAPWLFAIRLIEVLWAVPIAFHIEYSTMVALTLTRPLPKSVPILLRWLEMISVVFTLLLSINLLWVHNDISWIEQNGDLFVSEDSPGKMSFRYLICSNLQFRHRRC</sequence>
<evidence type="ECO:0000313" key="2">
    <source>
        <dbReference type="EMBL" id="KAH6645544.1"/>
    </source>
</evidence>
<protein>
    <submittedName>
        <fullName evidence="2">Uncharacterized protein</fullName>
    </submittedName>
</protein>
<feature type="transmembrane region" description="Helical" evidence="1">
    <location>
        <begin position="75"/>
        <end position="99"/>
    </location>
</feature>
<gene>
    <name evidence="2" type="ORF">BKA67DRAFT_115077</name>
</gene>
<keyword evidence="1" id="KW-1133">Transmembrane helix</keyword>
<proteinExistence type="predicted"/>
<dbReference type="GeneID" id="70123813"/>
<accession>A0A9P8U8T7</accession>
<keyword evidence="3" id="KW-1185">Reference proteome</keyword>
<dbReference type="RefSeq" id="XP_045952058.1">
    <property type="nucleotide sequence ID" value="XM_046094920.1"/>
</dbReference>
<comment type="caution">
    <text evidence="2">The sequence shown here is derived from an EMBL/GenBank/DDBJ whole genome shotgun (WGS) entry which is preliminary data.</text>
</comment>
<feature type="transmembrane region" description="Helical" evidence="1">
    <location>
        <begin position="231"/>
        <end position="253"/>
    </location>
</feature>